<dbReference type="CDD" id="cd03191">
    <property type="entry name" value="GST_C_Zeta"/>
    <property type="match status" value="1"/>
</dbReference>
<dbReference type="InterPro" id="IPR034333">
    <property type="entry name" value="GST_Zeta_N"/>
</dbReference>
<dbReference type="EMBL" id="CP044331">
    <property type="protein sequence ID" value="QGM97838.1"/>
    <property type="molecule type" value="Genomic_DNA"/>
</dbReference>
<dbReference type="GO" id="GO:0016034">
    <property type="term" value="F:maleylacetoacetate isomerase activity"/>
    <property type="evidence" value="ECO:0007669"/>
    <property type="project" value="UniProtKB-EC"/>
</dbReference>
<dbReference type="SUPFAM" id="SSF47616">
    <property type="entry name" value="GST C-terminal domain-like"/>
    <property type="match status" value="1"/>
</dbReference>
<dbReference type="AlphaFoldDB" id="A0A6B8M5V4"/>
<dbReference type="InterPro" id="IPR005955">
    <property type="entry name" value="GST_Zeta"/>
</dbReference>
<dbReference type="EC" id="5.2.1.2" evidence="4"/>
<name>A0A6B8M5V4_9HYPH</name>
<dbReference type="InterPro" id="IPR004045">
    <property type="entry name" value="Glutathione_S-Trfase_N"/>
</dbReference>
<dbReference type="Gene3D" id="1.20.1050.10">
    <property type="match status" value="1"/>
</dbReference>
<protein>
    <submittedName>
        <fullName evidence="4">Maleylacetoacetate isomerase</fullName>
        <ecNumber evidence="4">5.2.1.2</ecNumber>
    </submittedName>
</protein>
<dbReference type="CDD" id="cd03042">
    <property type="entry name" value="GST_N_Zeta"/>
    <property type="match status" value="1"/>
</dbReference>
<proteinExistence type="inferred from homology"/>
<organism evidence="4 5">
    <name type="scientific">Methylocystis parvus</name>
    <dbReference type="NCBI Taxonomy" id="134"/>
    <lineage>
        <taxon>Bacteria</taxon>
        <taxon>Pseudomonadati</taxon>
        <taxon>Pseudomonadota</taxon>
        <taxon>Alphaproteobacteria</taxon>
        <taxon>Hyphomicrobiales</taxon>
        <taxon>Methylocystaceae</taxon>
        <taxon>Methylocystis</taxon>
    </lineage>
</organism>
<feature type="domain" description="GST N-terminal" evidence="2">
    <location>
        <begin position="1"/>
        <end position="81"/>
    </location>
</feature>
<evidence type="ECO:0000259" key="2">
    <source>
        <dbReference type="PROSITE" id="PS50404"/>
    </source>
</evidence>
<dbReference type="SFLD" id="SFLDG00358">
    <property type="entry name" value="Main_(cytGST)"/>
    <property type="match status" value="1"/>
</dbReference>
<comment type="similarity">
    <text evidence="1">Belongs to the GST superfamily. Zeta family.</text>
</comment>
<keyword evidence="4" id="KW-0413">Isomerase</keyword>
<dbReference type="Proteomes" id="UP000422569">
    <property type="component" value="Chromosome"/>
</dbReference>
<dbReference type="PROSITE" id="PS50405">
    <property type="entry name" value="GST_CTER"/>
    <property type="match status" value="1"/>
</dbReference>
<feature type="domain" description="GST C-terminal" evidence="3">
    <location>
        <begin position="86"/>
        <end position="210"/>
    </location>
</feature>
<keyword evidence="5" id="KW-1185">Reference proteome</keyword>
<dbReference type="Pfam" id="PF13409">
    <property type="entry name" value="GST_N_2"/>
    <property type="match status" value="1"/>
</dbReference>
<dbReference type="GO" id="GO:0005737">
    <property type="term" value="C:cytoplasm"/>
    <property type="evidence" value="ECO:0007669"/>
    <property type="project" value="InterPro"/>
</dbReference>
<evidence type="ECO:0000259" key="3">
    <source>
        <dbReference type="PROSITE" id="PS50405"/>
    </source>
</evidence>
<reference evidence="4 5" key="1">
    <citation type="submission" date="2019-09" db="EMBL/GenBank/DDBJ databases">
        <title>Isolation and complete genome sequencing of Methylocystis species.</title>
        <authorList>
            <person name="Rumah B.L."/>
            <person name="Stead C.E."/>
            <person name="Stevens B.C."/>
            <person name="Minton N.P."/>
            <person name="Grosse-Honebrink A."/>
            <person name="Zhang Y."/>
        </authorList>
    </citation>
    <scope>NUCLEOTIDE SEQUENCE [LARGE SCALE GENOMIC DNA]</scope>
    <source>
        <strain evidence="4 5">BRCS2</strain>
    </source>
</reference>
<dbReference type="GO" id="GO:0006749">
    <property type="term" value="P:glutathione metabolic process"/>
    <property type="evidence" value="ECO:0007669"/>
    <property type="project" value="TreeGrafter"/>
</dbReference>
<dbReference type="RefSeq" id="WP_016918234.1">
    <property type="nucleotide sequence ID" value="NZ_CP044331.1"/>
</dbReference>
<dbReference type="InterPro" id="IPR036249">
    <property type="entry name" value="Thioredoxin-like_sf"/>
</dbReference>
<dbReference type="Gene3D" id="3.40.30.10">
    <property type="entry name" value="Glutaredoxin"/>
    <property type="match status" value="1"/>
</dbReference>
<dbReference type="SUPFAM" id="SSF52833">
    <property type="entry name" value="Thioredoxin-like"/>
    <property type="match status" value="1"/>
</dbReference>
<dbReference type="InterPro" id="IPR040079">
    <property type="entry name" value="Glutathione_S-Trfase"/>
</dbReference>
<dbReference type="GO" id="GO:0006559">
    <property type="term" value="P:L-phenylalanine catabolic process"/>
    <property type="evidence" value="ECO:0007669"/>
    <property type="project" value="TreeGrafter"/>
</dbReference>
<dbReference type="InterPro" id="IPR034330">
    <property type="entry name" value="GST_Zeta_C"/>
</dbReference>
<dbReference type="NCBIfam" id="TIGR01262">
    <property type="entry name" value="maiA"/>
    <property type="match status" value="1"/>
</dbReference>
<dbReference type="PANTHER" id="PTHR42673:SF21">
    <property type="entry name" value="GLUTATHIONE S-TRANSFERASE YFCF"/>
    <property type="match status" value="1"/>
</dbReference>
<evidence type="ECO:0000313" key="4">
    <source>
        <dbReference type="EMBL" id="QGM97838.1"/>
    </source>
</evidence>
<sequence>MIFYDYWRSSAAFRVRICLSLKGLSVERRFVSLLRGEQMGAVYRSKNPQALVPALELDDGSVLTQSLAIIEYLESAFPRPALIPADPILAARARAVALSIACDIHPLGNLRVAEYLGRELQLGHDRVAAWRRHWIASGMTALEAMIAPAPFCLGAEPTIADACLAPQIYSAERFGVSLAAFPRIRAVAEVYAAHPAIVAAHPSAQPDAAQTAPAP</sequence>
<dbReference type="PROSITE" id="PS50404">
    <property type="entry name" value="GST_NTER"/>
    <property type="match status" value="1"/>
</dbReference>
<dbReference type="GO" id="GO:0004364">
    <property type="term" value="F:glutathione transferase activity"/>
    <property type="evidence" value="ECO:0007669"/>
    <property type="project" value="TreeGrafter"/>
</dbReference>
<dbReference type="KEGG" id="mpar:F7D14_10405"/>
<evidence type="ECO:0000256" key="1">
    <source>
        <dbReference type="ARBA" id="ARBA00010007"/>
    </source>
</evidence>
<dbReference type="InterPro" id="IPR010987">
    <property type="entry name" value="Glutathione-S-Trfase_C-like"/>
</dbReference>
<accession>A0A6B8M5V4</accession>
<dbReference type="PANTHER" id="PTHR42673">
    <property type="entry name" value="MALEYLACETOACETATE ISOMERASE"/>
    <property type="match status" value="1"/>
</dbReference>
<dbReference type="InterPro" id="IPR036282">
    <property type="entry name" value="Glutathione-S-Trfase_C_sf"/>
</dbReference>
<gene>
    <name evidence="4" type="primary">maiA</name>
    <name evidence="4" type="ORF">F7D14_10405</name>
</gene>
<dbReference type="Pfam" id="PF13410">
    <property type="entry name" value="GST_C_2"/>
    <property type="match status" value="1"/>
</dbReference>
<dbReference type="SFLD" id="SFLDS00019">
    <property type="entry name" value="Glutathione_Transferase_(cytos"/>
    <property type="match status" value="1"/>
</dbReference>
<evidence type="ECO:0000313" key="5">
    <source>
        <dbReference type="Proteomes" id="UP000422569"/>
    </source>
</evidence>